<dbReference type="InterPro" id="IPR009081">
    <property type="entry name" value="PP-bd_ACP"/>
</dbReference>
<reference evidence="7 8" key="1">
    <citation type="submission" date="2016-03" db="EMBL/GenBank/DDBJ databases">
        <authorList>
            <person name="Ploux O."/>
        </authorList>
    </citation>
    <scope>NUCLEOTIDE SEQUENCE [LARGE SCALE GENOMIC DNA]</scope>
    <source>
        <strain evidence="7 8">URUG2</strain>
    </source>
</reference>
<evidence type="ECO:0000313" key="7">
    <source>
        <dbReference type="EMBL" id="CZT21192.1"/>
    </source>
</evidence>
<dbReference type="Gene3D" id="3.30.300.30">
    <property type="match status" value="1"/>
</dbReference>
<dbReference type="STRING" id="112498.A0A2D3UUA7"/>
<dbReference type="GeneID" id="35602175"/>
<evidence type="ECO:0000259" key="6">
    <source>
        <dbReference type="PROSITE" id="PS50075"/>
    </source>
</evidence>
<dbReference type="PROSITE" id="PS00455">
    <property type="entry name" value="AMP_BINDING"/>
    <property type="match status" value="1"/>
</dbReference>
<keyword evidence="2" id="KW-0597">Phosphoprotein</keyword>
<dbReference type="GO" id="GO:0016874">
    <property type="term" value="F:ligase activity"/>
    <property type="evidence" value="ECO:0007669"/>
    <property type="project" value="UniProtKB-KW"/>
</dbReference>
<dbReference type="Gene3D" id="3.40.50.12780">
    <property type="entry name" value="N-terminal domain of ligase-like"/>
    <property type="match status" value="1"/>
</dbReference>
<dbReference type="OrthoDB" id="416786at2759"/>
<dbReference type="InterPro" id="IPR045851">
    <property type="entry name" value="AMP-bd_C_sf"/>
</dbReference>
<evidence type="ECO:0000256" key="3">
    <source>
        <dbReference type="ARBA" id="ARBA00022598"/>
    </source>
</evidence>
<evidence type="ECO:0000256" key="4">
    <source>
        <dbReference type="ARBA" id="ARBA00029454"/>
    </source>
</evidence>
<name>A0A2D3UUA7_9PEZI</name>
<feature type="domain" description="Carrier" evidence="6">
    <location>
        <begin position="882"/>
        <end position="960"/>
    </location>
</feature>
<dbReference type="Proteomes" id="UP000225277">
    <property type="component" value="Unassembled WGS sequence"/>
</dbReference>
<dbReference type="Pfam" id="PF00501">
    <property type="entry name" value="AMP-binding"/>
    <property type="match status" value="1"/>
</dbReference>
<dbReference type="Gene3D" id="3.30.559.10">
    <property type="entry name" value="Chloramphenicol acetyltransferase-like domain"/>
    <property type="match status" value="2"/>
</dbReference>
<feature type="region of interest" description="Disordered" evidence="5">
    <location>
        <begin position="1259"/>
        <end position="1280"/>
    </location>
</feature>
<evidence type="ECO:0000256" key="1">
    <source>
        <dbReference type="ARBA" id="ARBA00022450"/>
    </source>
</evidence>
<dbReference type="Gene3D" id="3.30.559.30">
    <property type="entry name" value="Nonribosomal peptide synthetase, condensation domain"/>
    <property type="match status" value="2"/>
</dbReference>
<dbReference type="SUPFAM" id="SSF52777">
    <property type="entry name" value="CoA-dependent acyltransferases"/>
    <property type="match status" value="3"/>
</dbReference>
<keyword evidence="8" id="KW-1185">Reference proteome</keyword>
<comment type="similarity">
    <text evidence="4">Belongs to the NRP synthetase family.</text>
</comment>
<dbReference type="InterPro" id="IPR042099">
    <property type="entry name" value="ANL_N_sf"/>
</dbReference>
<dbReference type="EMBL" id="FJUY01000010">
    <property type="protein sequence ID" value="CZT21192.1"/>
    <property type="molecule type" value="Genomic_DNA"/>
</dbReference>
<dbReference type="PROSITE" id="PS50075">
    <property type="entry name" value="CARRIER"/>
    <property type="match status" value="1"/>
</dbReference>
<protein>
    <submittedName>
        <fullName evidence="7">Related to non-ribosomal peptide synthetase modules and related proteins</fullName>
    </submittedName>
</protein>
<dbReference type="CDD" id="cd19537">
    <property type="entry name" value="C_NRPS-like"/>
    <property type="match status" value="1"/>
</dbReference>
<dbReference type="Gene3D" id="1.10.1200.10">
    <property type="entry name" value="ACP-like"/>
    <property type="match status" value="1"/>
</dbReference>
<dbReference type="InterPro" id="IPR036736">
    <property type="entry name" value="ACP-like_sf"/>
</dbReference>
<dbReference type="Pfam" id="PF00550">
    <property type="entry name" value="PP-binding"/>
    <property type="match status" value="1"/>
</dbReference>
<dbReference type="GO" id="GO:0043041">
    <property type="term" value="P:amino acid activation for nonribosomal peptide biosynthetic process"/>
    <property type="evidence" value="ECO:0007669"/>
    <property type="project" value="TreeGrafter"/>
</dbReference>
<dbReference type="Pfam" id="PF00668">
    <property type="entry name" value="Condensation"/>
    <property type="match status" value="2"/>
</dbReference>
<dbReference type="InterPro" id="IPR023213">
    <property type="entry name" value="CAT-like_dom_sf"/>
</dbReference>
<evidence type="ECO:0000256" key="2">
    <source>
        <dbReference type="ARBA" id="ARBA00022553"/>
    </source>
</evidence>
<dbReference type="PANTHER" id="PTHR45527">
    <property type="entry name" value="NONRIBOSOMAL PEPTIDE SYNTHETASE"/>
    <property type="match status" value="1"/>
</dbReference>
<keyword evidence="1" id="KW-0596">Phosphopantetheine</keyword>
<sequence length="1448" mass="160375">MAVEPIFKTQFPEELIGKDQVTFEWIEKVTRSPEHYEALVREAFDDTRIGSHFCVVTLAEPGQQSISNIIWIVHHALIDGYSASLLFEKIRKYTTGVAITAGPSFAKLAAELHQYQADHGEEGKRFWMSQNDQLALARGDLMLPTAIQDTDGNTSSVESEAIEIVLDQNELEDVLAGSQSKNVTMATILQAAWALVLSHYTSSDLVVFGTVLASRNLPLPGILDTIGPMVNTLPLCVAVDAKLSIQEYLRAVFKQMVRLSEFSWTTPNEHDYSRQFESAVAMQFDTTADAHTYQPFLPIENPKSKQTTSIPFSVAMNPDGTIHLQAHKRRVTRTQAQDIAQMLRDAIIVLVRSNGTIGDCKKSLLSVDMLATLRERGNANSGLTTIPSVTEDLVTLFEQSARNVPNDVAVERGSERVSYASLDEQSSVLASYLLKFIRSGEVVCAHADRSTSWIVAIWGILKAGAVYCALDPSLPAELKDSMYKAANAKAFVAPSAAVREACPLSCGEFVDIETVLRFPDTEDAQHNMLSGRDLARPADAAYLCFTSGSTGVPKGVICTHRGLVAFQSDLEVRLFARPGERIAQIMSPGFDGAIHEIFSALCYGATLVLPQEGSQMFDHLHKATSCILTPSIARILNPEDYPGLQTVYFVGEPVPPAVSDIWSSHVALYNMYGPTEGTCGATIKRLLPGQQITIGKPNPATRIYIMRDNHTLVPPGVIGEIFLAGVQVAKGYIGLPEVTADRFRPDPICPIGEYMYKTGDRGYWNDEGDLVCLGRNDREIKLRGFRLDMNDLEIRIARADSSLQAVAVVVHNEQLVSIVQPADVDVAMLHATISRSMARHQRPARILAIDTMPTTRAGKTDYLALMKLLSKPEAIPREHKQGPASPTLRKVIAVVRSILQLEQGLLIRNDASFDELGGTSLKQVALCSRLSKEFGIQVPLRLIIERPRLSAVADAVDVMLSSSQHLRISPCQTIDRQRASPGELEWFEKYLLDVGLSAFNVFYAATFSPARISRKRLTEAWNIVLLRHAILRSRYAKQRGNRGVRLLSDCAPRVQAVSEISFWTEVNRPFYVGTNDPIRVLIGEDKMMVVISHIIADFTALAVLLEEVNLIYHGRQLPPLVKTYDEADVWFKDTPVCYKKWWLEYLSSLPKEPIILKPEKERKSYYGTSIVSKMPKSLCHNMRETVSKVGVSMQQLLLGAIALVLSCEDDPNDTEVVDVLLGSPYMNRPTDDDLSVVGLYLEPLPVRITYPFDDTRLGKGCDAEEAGDQDSGTSGIDTPSTIIQDDSVRSYLEIVRRSCQMALAHAMPWHQLLELMGCDVAYPAHPLFDIMVSFHEVSQTQKIGNVIPGVEPCFAWSEGSKFKLMVECAAYSNDVLMLRLEHDTEVFTKREIYRIETMVPQVLDMLTRDSQGMTISAIREALKAVEGEVRPTTALEPGKVFGKAISEL</sequence>
<organism evidence="7 8">
    <name type="scientific">Ramularia collo-cygni</name>
    <dbReference type="NCBI Taxonomy" id="112498"/>
    <lineage>
        <taxon>Eukaryota</taxon>
        <taxon>Fungi</taxon>
        <taxon>Dikarya</taxon>
        <taxon>Ascomycota</taxon>
        <taxon>Pezizomycotina</taxon>
        <taxon>Dothideomycetes</taxon>
        <taxon>Dothideomycetidae</taxon>
        <taxon>Mycosphaerellales</taxon>
        <taxon>Mycosphaerellaceae</taxon>
        <taxon>Ramularia</taxon>
    </lineage>
</organism>
<dbReference type="RefSeq" id="XP_023628081.1">
    <property type="nucleotide sequence ID" value="XM_023772313.1"/>
</dbReference>
<dbReference type="GO" id="GO:0044550">
    <property type="term" value="P:secondary metabolite biosynthetic process"/>
    <property type="evidence" value="ECO:0007669"/>
    <property type="project" value="TreeGrafter"/>
</dbReference>
<keyword evidence="3" id="KW-0436">Ligase</keyword>
<evidence type="ECO:0000313" key="8">
    <source>
        <dbReference type="Proteomes" id="UP000225277"/>
    </source>
</evidence>
<dbReference type="InterPro" id="IPR020806">
    <property type="entry name" value="PKS_PP-bd"/>
</dbReference>
<dbReference type="SUPFAM" id="SSF47336">
    <property type="entry name" value="ACP-like"/>
    <property type="match status" value="1"/>
</dbReference>
<dbReference type="InterPro" id="IPR001242">
    <property type="entry name" value="Condensation_dom"/>
</dbReference>
<dbReference type="PANTHER" id="PTHR45527:SF11">
    <property type="entry name" value="NONRIBOSOMAL PEPTIDE SYNTHETASE 5"/>
    <property type="match status" value="1"/>
</dbReference>
<accession>A0A2D3UUA7</accession>
<gene>
    <name evidence="7" type="ORF">RCC_07054</name>
</gene>
<dbReference type="InterPro" id="IPR020845">
    <property type="entry name" value="AMP-binding_CS"/>
</dbReference>
<dbReference type="SUPFAM" id="SSF56801">
    <property type="entry name" value="Acetyl-CoA synthetase-like"/>
    <property type="match status" value="1"/>
</dbReference>
<evidence type="ECO:0000256" key="5">
    <source>
        <dbReference type="SAM" id="MobiDB-lite"/>
    </source>
</evidence>
<proteinExistence type="inferred from homology"/>
<feature type="compositionally biased region" description="Polar residues" evidence="5">
    <location>
        <begin position="1270"/>
        <end position="1280"/>
    </location>
</feature>
<dbReference type="GO" id="GO:0031177">
    <property type="term" value="F:phosphopantetheine binding"/>
    <property type="evidence" value="ECO:0007669"/>
    <property type="project" value="InterPro"/>
</dbReference>
<dbReference type="SMART" id="SM00823">
    <property type="entry name" value="PKS_PP"/>
    <property type="match status" value="1"/>
</dbReference>
<dbReference type="GO" id="GO:0005737">
    <property type="term" value="C:cytoplasm"/>
    <property type="evidence" value="ECO:0007669"/>
    <property type="project" value="TreeGrafter"/>
</dbReference>
<dbReference type="InterPro" id="IPR000873">
    <property type="entry name" value="AMP-dep_synth/lig_dom"/>
</dbReference>